<proteinExistence type="predicted"/>
<evidence type="ECO:0000256" key="1">
    <source>
        <dbReference type="SAM" id="MobiDB-lite"/>
    </source>
</evidence>
<gene>
    <name evidence="2" type="ORF">EDD36DRAFT_417294</name>
</gene>
<dbReference type="Proteomes" id="UP001203852">
    <property type="component" value="Unassembled WGS sequence"/>
</dbReference>
<evidence type="ECO:0000313" key="2">
    <source>
        <dbReference type="EMBL" id="KAI1615808.1"/>
    </source>
</evidence>
<reference evidence="2" key="1">
    <citation type="journal article" date="2022" name="bioRxiv">
        <title>Deciphering the potential niche of two novel black yeast fungi from a biological soil crust based on their genomes, phenotypes, and melanin regulation.</title>
        <authorList>
            <consortium name="DOE Joint Genome Institute"/>
            <person name="Carr E.C."/>
            <person name="Barton Q."/>
            <person name="Grambo S."/>
            <person name="Sullivan M."/>
            <person name="Renfro C.M."/>
            <person name="Kuo A."/>
            <person name="Pangilinan J."/>
            <person name="Lipzen A."/>
            <person name="Keymanesh K."/>
            <person name="Savage E."/>
            <person name="Barry K."/>
            <person name="Grigoriev I.V."/>
            <person name="Riekhof W.R."/>
            <person name="Harris S.S."/>
        </authorList>
    </citation>
    <scope>NUCLEOTIDE SEQUENCE</scope>
    <source>
        <strain evidence="2">JF 03-4F</strain>
    </source>
</reference>
<dbReference type="AlphaFoldDB" id="A0AAN6E0Z6"/>
<accession>A0AAN6E0Z6</accession>
<sequence length="273" mass="29988">MITTAVASSPSEALKVEADFLQAQAELIRDFGNDVHFAASVIGYRAYDYETRAACLRKASWDLRSVNDIGKCPPEESLDRFRRAKLADSAAEFMNAVQHVKIGLQTVIEIAYRSGLLEDTQAIQEDGEKSSTFPDVPAAIGSLTDLNTGYSLSNTFLNAQESGAAVQPQMLAEISARSVPSADNSTDLQDERIKGRSKSTDLTSYPDMQSAKVTLDEGADAQSPTQPLNEEKVLDWIPSKLRLSRRSIHIAADGVYQSMMMRDQGSEQRKRAY</sequence>
<dbReference type="EMBL" id="MU404352">
    <property type="protein sequence ID" value="KAI1615808.1"/>
    <property type="molecule type" value="Genomic_DNA"/>
</dbReference>
<feature type="region of interest" description="Disordered" evidence="1">
    <location>
        <begin position="176"/>
        <end position="207"/>
    </location>
</feature>
<organism evidence="2 3">
    <name type="scientific">Exophiala viscosa</name>
    <dbReference type="NCBI Taxonomy" id="2486360"/>
    <lineage>
        <taxon>Eukaryota</taxon>
        <taxon>Fungi</taxon>
        <taxon>Dikarya</taxon>
        <taxon>Ascomycota</taxon>
        <taxon>Pezizomycotina</taxon>
        <taxon>Eurotiomycetes</taxon>
        <taxon>Chaetothyriomycetidae</taxon>
        <taxon>Chaetothyriales</taxon>
        <taxon>Herpotrichiellaceae</taxon>
        <taxon>Exophiala</taxon>
    </lineage>
</organism>
<evidence type="ECO:0000313" key="3">
    <source>
        <dbReference type="Proteomes" id="UP001203852"/>
    </source>
</evidence>
<name>A0AAN6E0Z6_9EURO</name>
<protein>
    <submittedName>
        <fullName evidence="2">Uncharacterized protein</fullName>
    </submittedName>
</protein>
<keyword evidence="3" id="KW-1185">Reference proteome</keyword>
<comment type="caution">
    <text evidence="2">The sequence shown here is derived from an EMBL/GenBank/DDBJ whole genome shotgun (WGS) entry which is preliminary data.</text>
</comment>